<organism evidence="2 3">
    <name type="scientific">Caerostris extrusa</name>
    <name type="common">Bark spider</name>
    <name type="synonym">Caerostris bankana</name>
    <dbReference type="NCBI Taxonomy" id="172846"/>
    <lineage>
        <taxon>Eukaryota</taxon>
        <taxon>Metazoa</taxon>
        <taxon>Ecdysozoa</taxon>
        <taxon>Arthropoda</taxon>
        <taxon>Chelicerata</taxon>
        <taxon>Arachnida</taxon>
        <taxon>Araneae</taxon>
        <taxon>Araneomorphae</taxon>
        <taxon>Entelegynae</taxon>
        <taxon>Araneoidea</taxon>
        <taxon>Araneidae</taxon>
        <taxon>Caerostris</taxon>
    </lineage>
</organism>
<protein>
    <submittedName>
        <fullName evidence="2">Uncharacterized protein</fullName>
    </submittedName>
</protein>
<comment type="caution">
    <text evidence="2">The sequence shown here is derived from an EMBL/GenBank/DDBJ whole genome shotgun (WGS) entry which is preliminary data.</text>
</comment>
<proteinExistence type="predicted"/>
<reference evidence="2 3" key="1">
    <citation type="submission" date="2021-06" db="EMBL/GenBank/DDBJ databases">
        <title>Caerostris extrusa draft genome.</title>
        <authorList>
            <person name="Kono N."/>
            <person name="Arakawa K."/>
        </authorList>
    </citation>
    <scope>NUCLEOTIDE SEQUENCE [LARGE SCALE GENOMIC DNA]</scope>
</reference>
<evidence type="ECO:0000313" key="3">
    <source>
        <dbReference type="Proteomes" id="UP001054945"/>
    </source>
</evidence>
<name>A0AAV4W9H6_CAEEX</name>
<dbReference type="Proteomes" id="UP001054945">
    <property type="component" value="Unassembled WGS sequence"/>
</dbReference>
<evidence type="ECO:0000256" key="1">
    <source>
        <dbReference type="SAM" id="MobiDB-lite"/>
    </source>
</evidence>
<evidence type="ECO:0000313" key="2">
    <source>
        <dbReference type="EMBL" id="GIY79461.1"/>
    </source>
</evidence>
<feature type="region of interest" description="Disordered" evidence="1">
    <location>
        <begin position="62"/>
        <end position="104"/>
    </location>
</feature>
<keyword evidence="3" id="KW-1185">Reference proteome</keyword>
<sequence>MGYRNVFWYSDPEFPKMGFRDTSSIKNVPNGNGHFILFRIGGGGCSARFFCDYVQEKGAHSDSRHASMRGGGGDRVEFSGAQEERKKNYPVENERKNGRFGRKREKEEGVGLRDGCRNLKKISAFYQVFRLFNEKRLRAVVKGLLLQVVSFSDRKKLFARAVVYISFLLRC</sequence>
<feature type="compositionally biased region" description="Basic and acidic residues" evidence="1">
    <location>
        <begin position="72"/>
        <end position="97"/>
    </location>
</feature>
<dbReference type="EMBL" id="BPLR01015891">
    <property type="protein sequence ID" value="GIY79461.1"/>
    <property type="molecule type" value="Genomic_DNA"/>
</dbReference>
<gene>
    <name evidence="2" type="ORF">CEXT_474261</name>
</gene>
<accession>A0AAV4W9H6</accession>
<dbReference type="AlphaFoldDB" id="A0AAV4W9H6"/>